<gene>
    <name evidence="3" type="ORF">C8N26_1962</name>
</gene>
<feature type="domain" description="Ig-like" evidence="2">
    <location>
        <begin position="276"/>
        <end position="354"/>
    </location>
</feature>
<dbReference type="CDD" id="cd00146">
    <property type="entry name" value="PKD"/>
    <property type="match status" value="1"/>
</dbReference>
<dbReference type="SUPFAM" id="SSF49299">
    <property type="entry name" value="PKD domain"/>
    <property type="match status" value="1"/>
</dbReference>
<feature type="domain" description="Ig-like" evidence="2">
    <location>
        <begin position="357"/>
        <end position="430"/>
    </location>
</feature>
<keyword evidence="1" id="KW-0732">Signal</keyword>
<feature type="chain" id="PRO_5019349926" description="Ig-like domain-containing protein" evidence="1">
    <location>
        <begin position="22"/>
        <end position="447"/>
    </location>
</feature>
<dbReference type="InterPro" id="IPR035986">
    <property type="entry name" value="PKD_dom_sf"/>
</dbReference>
<dbReference type="Proteomes" id="UP000285780">
    <property type="component" value="Unassembled WGS sequence"/>
</dbReference>
<evidence type="ECO:0000259" key="2">
    <source>
        <dbReference type="Pfam" id="PF19081"/>
    </source>
</evidence>
<evidence type="ECO:0000313" key="3">
    <source>
        <dbReference type="EMBL" id="RKF03573.1"/>
    </source>
</evidence>
<dbReference type="Gene3D" id="2.60.40.10">
    <property type="entry name" value="Immunoglobulins"/>
    <property type="match status" value="1"/>
</dbReference>
<keyword evidence="4" id="KW-1185">Reference proteome</keyword>
<dbReference type="InterPro" id="IPR044023">
    <property type="entry name" value="Ig_7"/>
</dbReference>
<dbReference type="InterPro" id="IPR013783">
    <property type="entry name" value="Ig-like_fold"/>
</dbReference>
<organism evidence="3 4">
    <name type="scientific">Tenacibaculum lutimaris</name>
    <dbReference type="NCBI Taxonomy" id="285258"/>
    <lineage>
        <taxon>Bacteria</taxon>
        <taxon>Pseudomonadati</taxon>
        <taxon>Bacteroidota</taxon>
        <taxon>Flavobacteriia</taxon>
        <taxon>Flavobacteriales</taxon>
        <taxon>Flavobacteriaceae</taxon>
        <taxon>Tenacibaculum</taxon>
    </lineage>
</organism>
<dbReference type="EMBL" id="RAQM01000009">
    <property type="protein sequence ID" value="RKF03573.1"/>
    <property type="molecule type" value="Genomic_DNA"/>
</dbReference>
<dbReference type="Pfam" id="PF19081">
    <property type="entry name" value="Ig_7"/>
    <property type="match status" value="2"/>
</dbReference>
<comment type="caution">
    <text evidence="3">The sequence shown here is derived from an EMBL/GenBank/DDBJ whole genome shotgun (WGS) entry which is preliminary data.</text>
</comment>
<dbReference type="RefSeq" id="WP_120187103.1">
    <property type="nucleotide sequence ID" value="NZ_RAQM01000009.1"/>
</dbReference>
<accession>A0A420E0Y6</accession>
<protein>
    <recommendedName>
        <fullName evidence="2">Ig-like domain-containing protein</fullName>
    </recommendedName>
</protein>
<proteinExistence type="predicted"/>
<name>A0A420E0Y6_9FLAO</name>
<evidence type="ECO:0000313" key="4">
    <source>
        <dbReference type="Proteomes" id="UP000285780"/>
    </source>
</evidence>
<dbReference type="AlphaFoldDB" id="A0A420E0Y6"/>
<dbReference type="Pfam" id="PF22352">
    <property type="entry name" value="K319L-like_PKD"/>
    <property type="match status" value="1"/>
</dbReference>
<evidence type="ECO:0000256" key="1">
    <source>
        <dbReference type="SAM" id="SignalP"/>
    </source>
</evidence>
<feature type="signal peptide" evidence="1">
    <location>
        <begin position="1"/>
        <end position="21"/>
    </location>
</feature>
<sequence>MKFLKTYIFFFFVLISNISISQNIHDFRSVNSGDWNDVNNWEYYNGTSWVAAPYYPGNGATNDVTIIGGNTINLNVSPPQNINSITVGDGDRNNKAILHIATSSTLKTTSFTIAYDGYVTWENVALTFPDSDTDIYIESNDSGYGLEIAKPCSASKSIYLGSVKYAICNENSNSADYSFSDLNNNGGSLTVSPTSNSPICLGDTVFLSANPSGPGTKNFSWNLIASPNSDTYTSTSENPNNYIPSLSGDYTFEVTVTNENGNTDTKTIVVTVNTSPSPPISSGNISECAASPIQTLDANDAITSAGTITWYDAMTGGNVVSNPTLATEDTITYYAEYSDGTCTSTRTPVTLTINSLPIAPTGDTEQKFCSANNPTVANLTAAGTNIQWYTSTTGGTALANTTPLTTNTYYASQSDTNCESSDRLAVNVIISGCRVITNRRITYRVKK</sequence>
<reference evidence="3 4" key="1">
    <citation type="submission" date="2018-09" db="EMBL/GenBank/DDBJ databases">
        <title>Genomic Encyclopedia of Archaeal and Bacterial Type Strains, Phase II (KMG-II): from individual species to whole genera.</title>
        <authorList>
            <person name="Goeker M."/>
        </authorList>
    </citation>
    <scope>NUCLEOTIDE SEQUENCE [LARGE SCALE GENOMIC DNA]</scope>
    <source>
        <strain evidence="3 4">DSM 16505</strain>
    </source>
</reference>